<accession>A0A6L3ZDT6</accession>
<dbReference type="CDD" id="cd04088">
    <property type="entry name" value="EFG_mtEFG_II"/>
    <property type="match status" value="1"/>
</dbReference>
<dbReference type="PANTHER" id="PTHR43261:SF1">
    <property type="entry name" value="RIBOSOME-RELEASING FACTOR 2, MITOCHONDRIAL"/>
    <property type="match status" value="1"/>
</dbReference>
<dbReference type="HAMAP" id="MF_00054_B">
    <property type="entry name" value="EF_G_EF_2_B"/>
    <property type="match status" value="1"/>
</dbReference>
<dbReference type="NCBIfam" id="TIGR00484">
    <property type="entry name" value="EF-G"/>
    <property type="match status" value="1"/>
</dbReference>
<dbReference type="InterPro" id="IPR020568">
    <property type="entry name" value="Ribosomal_Su5_D2-typ_SF"/>
</dbReference>
<dbReference type="FunFam" id="3.30.230.10:FF:000003">
    <property type="entry name" value="Elongation factor G"/>
    <property type="match status" value="1"/>
</dbReference>
<dbReference type="Pfam" id="PF00679">
    <property type="entry name" value="EFG_C"/>
    <property type="match status" value="1"/>
</dbReference>
<evidence type="ECO:0000259" key="9">
    <source>
        <dbReference type="PROSITE" id="PS51722"/>
    </source>
</evidence>
<dbReference type="CDD" id="cd01886">
    <property type="entry name" value="EF-G"/>
    <property type="match status" value="1"/>
</dbReference>
<dbReference type="Pfam" id="PF03764">
    <property type="entry name" value="EFG_IV"/>
    <property type="match status" value="1"/>
</dbReference>
<dbReference type="InterPro" id="IPR004540">
    <property type="entry name" value="Transl_elong_EFG/EF2"/>
</dbReference>
<evidence type="ECO:0000256" key="2">
    <source>
        <dbReference type="ARBA" id="ARBA00017872"/>
    </source>
</evidence>
<dbReference type="PRINTS" id="PR00315">
    <property type="entry name" value="ELONGATNFCT"/>
</dbReference>
<dbReference type="Gene3D" id="3.30.230.10">
    <property type="match status" value="1"/>
</dbReference>
<dbReference type="CDD" id="cd03713">
    <property type="entry name" value="EFG_mtEFG_C"/>
    <property type="match status" value="1"/>
</dbReference>
<dbReference type="GO" id="GO:0003746">
    <property type="term" value="F:translation elongation factor activity"/>
    <property type="evidence" value="ECO:0007669"/>
    <property type="project" value="UniProtKB-UniRule"/>
</dbReference>
<dbReference type="Proteomes" id="UP000484164">
    <property type="component" value="Unassembled WGS sequence"/>
</dbReference>
<dbReference type="InterPro" id="IPR009022">
    <property type="entry name" value="EFG_III"/>
</dbReference>
<comment type="function">
    <text evidence="7 8">Catalyzes the GTP-dependent ribosomal translocation step during translation elongation. During this step, the ribosome changes from the pre-translocational (PRE) to the post-translocational (POST) state as the newly formed A-site-bound peptidyl-tRNA and P-site-bound deacylated tRNA move to the P and E sites, respectively. Catalyzes the coordinated movement of the two tRNA molecules, the mRNA and conformational changes in the ribosome.</text>
</comment>
<dbReference type="FunFam" id="3.30.70.870:FF:000001">
    <property type="entry name" value="Elongation factor G"/>
    <property type="match status" value="1"/>
</dbReference>
<dbReference type="InterPro" id="IPR041095">
    <property type="entry name" value="EFG_II"/>
</dbReference>
<dbReference type="FunFam" id="3.30.70.240:FF:000001">
    <property type="entry name" value="Elongation factor G"/>
    <property type="match status" value="1"/>
</dbReference>
<evidence type="ECO:0000256" key="4">
    <source>
        <dbReference type="ARBA" id="ARBA00022768"/>
    </source>
</evidence>
<comment type="subcellular location">
    <subcellularLocation>
        <location evidence="8">Cytoplasm</location>
    </subcellularLocation>
</comment>
<evidence type="ECO:0000256" key="1">
    <source>
        <dbReference type="ARBA" id="ARBA00005870"/>
    </source>
</evidence>
<dbReference type="SUPFAM" id="SSF50447">
    <property type="entry name" value="Translation proteins"/>
    <property type="match status" value="1"/>
</dbReference>
<sequence>MANRDLKYTRNIGIAAHIDAGKTTTTERILYYGGVSHKIGEVHDGAATMDWMEQEQERGITITSAATTLNWPYRGDNYHVNIIDTPGHVDFTVEVNRSLRVLDGLVFLFSAVDGVEPQSETNWRLANNYNVPRIGFVNKMDRQGADFLNVTRQVKDMLGSHALPLQIPIGAEADFKGVIDLINFRGIVWNEEDMGMTFEEVEIPADLLDEATEYREKLLEAVAEFDDTLMEKYFEDPESLSEREILNALREATIAGKVVPMMCGSAFKNKGVQAMLDMVMEILPSPLDVDAIRGTNPKTEEEESRKPSFESPFAALAFKIATDPFVGRLCFTRAYSGILESGSYVLNTRTGKKERISRIFQMHANKQNQIDSLGAGDIAALVGFKDIKTGDTLCDEKSPIVLESMDFPDPVIGLAIEPKSKADVDKLGVALAKLAEEDPTFQVKTDEDSGQTVISGMGELHLDIIMDRLKREFKVEVNQGAPQVSYKETIKGTVDHREVYKKQTGGRGKFADIVVVIEPGEEDKPGLIFVNEVKGGNVPREFIPSVEKGFKDAMSNGVLAGFPVDSLKVTLKDGSFHPVDSDQLSFELAAKMAYREALPKASPILLEPIMKLEVLTPEENMGDVVGDLNKRRGQVEGMDSRNGSQVIKAKVPLSEMFGYVTDLRTITSGRATSTMEFSHFSETPKNIADEVIAEVKGRKA</sequence>
<name>A0A6L3ZDT6_9FLAO</name>
<dbReference type="Pfam" id="PF14492">
    <property type="entry name" value="EFG_III"/>
    <property type="match status" value="1"/>
</dbReference>
<dbReference type="GO" id="GO:0005525">
    <property type="term" value="F:GTP binding"/>
    <property type="evidence" value="ECO:0007669"/>
    <property type="project" value="UniProtKB-UniRule"/>
</dbReference>
<dbReference type="NCBIfam" id="TIGR00231">
    <property type="entry name" value="small_GTP"/>
    <property type="match status" value="1"/>
</dbReference>
<keyword evidence="5 8" id="KW-0648">Protein biosynthesis</keyword>
<dbReference type="Pfam" id="PF03144">
    <property type="entry name" value="GTP_EFTU_D2"/>
    <property type="match status" value="1"/>
</dbReference>
<evidence type="ECO:0000256" key="8">
    <source>
        <dbReference type="HAMAP-Rule" id="MF_00054"/>
    </source>
</evidence>
<dbReference type="SUPFAM" id="SSF54980">
    <property type="entry name" value="EF-G C-terminal domain-like"/>
    <property type="match status" value="2"/>
</dbReference>
<dbReference type="CDD" id="cd01434">
    <property type="entry name" value="EFG_mtEFG1_IV"/>
    <property type="match status" value="1"/>
</dbReference>
<dbReference type="Gene3D" id="3.30.70.870">
    <property type="entry name" value="Elongation Factor G (Translational Gtpase), domain 3"/>
    <property type="match status" value="1"/>
</dbReference>
<dbReference type="NCBIfam" id="NF009381">
    <property type="entry name" value="PRK12740.1-5"/>
    <property type="match status" value="1"/>
</dbReference>
<dbReference type="InterPro" id="IPR047872">
    <property type="entry name" value="EFG_IV"/>
</dbReference>
<feature type="domain" description="Tr-type G" evidence="9">
    <location>
        <begin position="7"/>
        <end position="287"/>
    </location>
</feature>
<dbReference type="Pfam" id="PF00009">
    <property type="entry name" value="GTP_EFTU"/>
    <property type="match status" value="1"/>
</dbReference>
<dbReference type="PANTHER" id="PTHR43261">
    <property type="entry name" value="TRANSLATION ELONGATION FACTOR G-RELATED"/>
    <property type="match status" value="1"/>
</dbReference>
<feature type="binding site" evidence="8">
    <location>
        <begin position="84"/>
        <end position="88"/>
    </location>
    <ligand>
        <name>GTP</name>
        <dbReference type="ChEBI" id="CHEBI:37565"/>
    </ligand>
</feature>
<dbReference type="CDD" id="cd16262">
    <property type="entry name" value="EFG_III"/>
    <property type="match status" value="1"/>
</dbReference>
<feature type="binding site" evidence="8">
    <location>
        <begin position="16"/>
        <end position="23"/>
    </location>
    <ligand>
        <name>GTP</name>
        <dbReference type="ChEBI" id="CHEBI:37565"/>
    </ligand>
</feature>
<dbReference type="EMBL" id="WBVQ01000002">
    <property type="protein sequence ID" value="KAB2815786.1"/>
    <property type="molecule type" value="Genomic_DNA"/>
</dbReference>
<protein>
    <recommendedName>
        <fullName evidence="2 8">Elongation factor G</fullName>
        <shortName evidence="8">EF-G</shortName>
    </recommendedName>
</protein>
<dbReference type="GO" id="GO:0005737">
    <property type="term" value="C:cytoplasm"/>
    <property type="evidence" value="ECO:0007669"/>
    <property type="project" value="UniProtKB-SubCell"/>
</dbReference>
<dbReference type="Gene3D" id="3.40.50.300">
    <property type="entry name" value="P-loop containing nucleotide triphosphate hydrolases"/>
    <property type="match status" value="1"/>
</dbReference>
<keyword evidence="6 8" id="KW-0342">GTP-binding</keyword>
<reference evidence="10 11" key="1">
    <citation type="submission" date="2019-10" db="EMBL/GenBank/DDBJ databases">
        <title>Genome sequence of Phaeocystidibacter marisrubri JCM30614 (type strain).</title>
        <authorList>
            <person name="Bowman J.P."/>
        </authorList>
    </citation>
    <scope>NUCLEOTIDE SEQUENCE [LARGE SCALE GENOMIC DNA]</scope>
    <source>
        <strain evidence="10 11">JCM 30614</strain>
    </source>
</reference>
<dbReference type="InterPro" id="IPR035649">
    <property type="entry name" value="EFG_V"/>
</dbReference>
<dbReference type="InterPro" id="IPR004161">
    <property type="entry name" value="EFTu-like_2"/>
</dbReference>
<dbReference type="OrthoDB" id="9801591at2"/>
<evidence type="ECO:0000313" key="11">
    <source>
        <dbReference type="Proteomes" id="UP000484164"/>
    </source>
</evidence>
<dbReference type="InterPro" id="IPR005517">
    <property type="entry name" value="Transl_elong_EFG/EF2_IV"/>
</dbReference>
<dbReference type="SMART" id="SM00838">
    <property type="entry name" value="EFG_C"/>
    <property type="match status" value="1"/>
</dbReference>
<dbReference type="RefSeq" id="WP_151693215.1">
    <property type="nucleotide sequence ID" value="NZ_BMGX01000001.1"/>
</dbReference>
<dbReference type="PROSITE" id="PS51722">
    <property type="entry name" value="G_TR_2"/>
    <property type="match status" value="1"/>
</dbReference>
<evidence type="ECO:0000256" key="5">
    <source>
        <dbReference type="ARBA" id="ARBA00022917"/>
    </source>
</evidence>
<dbReference type="AlphaFoldDB" id="A0A6L3ZDT6"/>
<keyword evidence="4 8" id="KW-0251">Elongation factor</keyword>
<dbReference type="SUPFAM" id="SSF54211">
    <property type="entry name" value="Ribosomal protein S5 domain 2-like"/>
    <property type="match status" value="1"/>
</dbReference>
<dbReference type="GO" id="GO:0032790">
    <property type="term" value="P:ribosome disassembly"/>
    <property type="evidence" value="ECO:0007669"/>
    <property type="project" value="TreeGrafter"/>
</dbReference>
<dbReference type="InterPro" id="IPR014721">
    <property type="entry name" value="Ribsml_uS5_D2-typ_fold_subgr"/>
</dbReference>
<gene>
    <name evidence="8 10" type="primary">fusA</name>
    <name evidence="10" type="ORF">F8C82_08790</name>
</gene>
<evidence type="ECO:0000313" key="10">
    <source>
        <dbReference type="EMBL" id="KAB2815786.1"/>
    </source>
</evidence>
<evidence type="ECO:0000256" key="6">
    <source>
        <dbReference type="ARBA" id="ARBA00023134"/>
    </source>
</evidence>
<keyword evidence="8" id="KW-0963">Cytoplasm</keyword>
<evidence type="ECO:0000256" key="3">
    <source>
        <dbReference type="ARBA" id="ARBA00022741"/>
    </source>
</evidence>
<dbReference type="Gene3D" id="2.40.30.10">
    <property type="entry name" value="Translation factors"/>
    <property type="match status" value="1"/>
</dbReference>
<comment type="caution">
    <text evidence="10">The sequence shown here is derived from an EMBL/GenBank/DDBJ whole genome shotgun (WGS) entry which is preliminary data.</text>
</comment>
<dbReference type="Gene3D" id="3.30.70.240">
    <property type="match status" value="1"/>
</dbReference>
<dbReference type="SMART" id="SM00889">
    <property type="entry name" value="EFG_IV"/>
    <property type="match status" value="1"/>
</dbReference>
<dbReference type="InterPro" id="IPR000640">
    <property type="entry name" value="EFG_V-like"/>
</dbReference>
<evidence type="ECO:0000256" key="7">
    <source>
        <dbReference type="ARBA" id="ARBA00024731"/>
    </source>
</evidence>
<dbReference type="GO" id="GO:0003924">
    <property type="term" value="F:GTPase activity"/>
    <property type="evidence" value="ECO:0007669"/>
    <property type="project" value="InterPro"/>
</dbReference>
<organism evidence="10 11">
    <name type="scientific">Phaeocystidibacter marisrubri</name>
    <dbReference type="NCBI Taxonomy" id="1577780"/>
    <lineage>
        <taxon>Bacteria</taxon>
        <taxon>Pseudomonadati</taxon>
        <taxon>Bacteroidota</taxon>
        <taxon>Flavobacteriia</taxon>
        <taxon>Flavobacteriales</taxon>
        <taxon>Phaeocystidibacteraceae</taxon>
        <taxon>Phaeocystidibacter</taxon>
    </lineage>
</organism>
<dbReference type="InterPro" id="IPR027417">
    <property type="entry name" value="P-loop_NTPase"/>
</dbReference>
<dbReference type="PROSITE" id="PS00301">
    <property type="entry name" value="G_TR_1"/>
    <property type="match status" value="1"/>
</dbReference>
<keyword evidence="11" id="KW-1185">Reference proteome</keyword>
<dbReference type="InterPro" id="IPR005225">
    <property type="entry name" value="Small_GTP-bd"/>
</dbReference>
<dbReference type="FunFam" id="3.40.50.300:FF:000029">
    <property type="entry name" value="Elongation factor G"/>
    <property type="match status" value="1"/>
</dbReference>
<dbReference type="SUPFAM" id="SSF52540">
    <property type="entry name" value="P-loop containing nucleoside triphosphate hydrolases"/>
    <property type="match status" value="1"/>
</dbReference>
<dbReference type="InterPro" id="IPR031157">
    <property type="entry name" value="G_TR_CS"/>
</dbReference>
<comment type="similarity">
    <text evidence="1 8">Belongs to the TRAFAC class translation factor GTPase superfamily. Classic translation factor GTPase family. EF-G/EF-2 subfamily.</text>
</comment>
<dbReference type="InterPro" id="IPR009000">
    <property type="entry name" value="Transl_B-barrel_sf"/>
</dbReference>
<dbReference type="InterPro" id="IPR035647">
    <property type="entry name" value="EFG_III/V"/>
</dbReference>
<dbReference type="FunFam" id="2.40.30.10:FF:000006">
    <property type="entry name" value="Elongation factor G"/>
    <property type="match status" value="1"/>
</dbReference>
<keyword evidence="3 8" id="KW-0547">Nucleotide-binding</keyword>
<dbReference type="InterPro" id="IPR000795">
    <property type="entry name" value="T_Tr_GTP-bd_dom"/>
</dbReference>
<proteinExistence type="inferred from homology"/>
<feature type="binding site" evidence="8">
    <location>
        <begin position="138"/>
        <end position="141"/>
    </location>
    <ligand>
        <name>GTP</name>
        <dbReference type="ChEBI" id="CHEBI:37565"/>
    </ligand>
</feature>